<feature type="compositionally biased region" description="Low complexity" evidence="11">
    <location>
        <begin position="355"/>
        <end position="366"/>
    </location>
</feature>
<reference evidence="13" key="3">
    <citation type="submission" date="2025-09" db="UniProtKB">
        <authorList>
            <consortium name="Ensembl"/>
        </authorList>
    </citation>
    <scope>IDENTIFICATION</scope>
</reference>
<reference evidence="13 14" key="1">
    <citation type="submission" date="2020-06" db="EMBL/GenBank/DDBJ databases">
        <authorList>
            <consortium name="Wellcome Sanger Institute Data Sharing"/>
        </authorList>
    </citation>
    <scope>NUCLEOTIDE SEQUENCE [LARGE SCALE GENOMIC DNA]</scope>
</reference>
<dbReference type="Gene3D" id="1.10.510.10">
    <property type="entry name" value="Transferase(Phosphotransferase) domain 1"/>
    <property type="match status" value="1"/>
</dbReference>
<proteinExistence type="predicted"/>
<gene>
    <name evidence="13" type="primary">LOC114763558</name>
</gene>
<evidence type="ECO:0000256" key="3">
    <source>
        <dbReference type="ARBA" id="ARBA00022490"/>
    </source>
</evidence>
<feature type="compositionally biased region" description="Basic and acidic residues" evidence="11">
    <location>
        <begin position="317"/>
        <end position="327"/>
    </location>
</feature>
<feature type="region of interest" description="Disordered" evidence="11">
    <location>
        <begin position="492"/>
        <end position="532"/>
    </location>
</feature>
<keyword evidence="7" id="KW-0418">Kinase</keyword>
<keyword evidence="4" id="KW-0723">Serine/threonine-protein kinase</keyword>
<feature type="compositionally biased region" description="Basic and acidic residues" evidence="11">
    <location>
        <begin position="430"/>
        <end position="448"/>
    </location>
</feature>
<keyword evidence="8" id="KW-0067">ATP-binding</keyword>
<comment type="catalytic activity">
    <reaction evidence="10">
        <text>L-seryl-[protein] + ATP = O-phospho-L-seryl-[protein] + ADP + H(+)</text>
        <dbReference type="Rhea" id="RHEA:17989"/>
        <dbReference type="Rhea" id="RHEA-COMP:9863"/>
        <dbReference type="Rhea" id="RHEA-COMP:11604"/>
        <dbReference type="ChEBI" id="CHEBI:15378"/>
        <dbReference type="ChEBI" id="CHEBI:29999"/>
        <dbReference type="ChEBI" id="CHEBI:30616"/>
        <dbReference type="ChEBI" id="CHEBI:83421"/>
        <dbReference type="ChEBI" id="CHEBI:456216"/>
        <dbReference type="EC" id="2.7.11.1"/>
    </reaction>
</comment>
<feature type="compositionally biased region" description="Polar residues" evidence="11">
    <location>
        <begin position="502"/>
        <end position="515"/>
    </location>
</feature>
<dbReference type="InterPro" id="IPR008271">
    <property type="entry name" value="Ser/Thr_kinase_AS"/>
</dbReference>
<evidence type="ECO:0000256" key="6">
    <source>
        <dbReference type="ARBA" id="ARBA00022741"/>
    </source>
</evidence>
<name>A0AAY4CHT4_9TELE</name>
<dbReference type="SUPFAM" id="SSF56112">
    <property type="entry name" value="Protein kinase-like (PK-like)"/>
    <property type="match status" value="1"/>
</dbReference>
<keyword evidence="3" id="KW-0963">Cytoplasm</keyword>
<keyword evidence="14" id="KW-1185">Reference proteome</keyword>
<dbReference type="InterPro" id="IPR011009">
    <property type="entry name" value="Kinase-like_dom_sf"/>
</dbReference>
<evidence type="ECO:0000256" key="7">
    <source>
        <dbReference type="ARBA" id="ARBA00022777"/>
    </source>
</evidence>
<dbReference type="AlphaFoldDB" id="A0AAY4CHT4"/>
<feature type="domain" description="Protein kinase" evidence="12">
    <location>
        <begin position="1"/>
        <end position="214"/>
    </location>
</feature>
<dbReference type="GO" id="GO:0004674">
    <property type="term" value="F:protein serine/threonine kinase activity"/>
    <property type="evidence" value="ECO:0007669"/>
    <property type="project" value="UniProtKB-KW"/>
</dbReference>
<dbReference type="PROSITE" id="PS50011">
    <property type="entry name" value="PROTEIN_KINASE_DOM"/>
    <property type="match status" value="1"/>
</dbReference>
<evidence type="ECO:0000256" key="10">
    <source>
        <dbReference type="ARBA" id="ARBA00048679"/>
    </source>
</evidence>
<evidence type="ECO:0000313" key="13">
    <source>
        <dbReference type="Ensembl" id="ENSDCDP00010032166.1"/>
    </source>
</evidence>
<evidence type="ECO:0000256" key="11">
    <source>
        <dbReference type="SAM" id="MobiDB-lite"/>
    </source>
</evidence>
<dbReference type="EC" id="2.7.11.1" evidence="2"/>
<dbReference type="Pfam" id="PF00069">
    <property type="entry name" value="Pkinase"/>
    <property type="match status" value="1"/>
</dbReference>
<evidence type="ECO:0000256" key="2">
    <source>
        <dbReference type="ARBA" id="ARBA00012513"/>
    </source>
</evidence>
<feature type="region of interest" description="Disordered" evidence="11">
    <location>
        <begin position="307"/>
        <end position="369"/>
    </location>
</feature>
<dbReference type="FunFam" id="1.10.510.10:FF:001222">
    <property type="entry name" value="Serine/threonine-protein kinase ppk25"/>
    <property type="match status" value="1"/>
</dbReference>
<reference evidence="13" key="2">
    <citation type="submission" date="2025-08" db="UniProtKB">
        <authorList>
            <consortium name="Ensembl"/>
        </authorList>
    </citation>
    <scope>IDENTIFICATION</scope>
</reference>
<dbReference type="GO" id="GO:0005737">
    <property type="term" value="C:cytoplasm"/>
    <property type="evidence" value="ECO:0007669"/>
    <property type="project" value="UniProtKB-SubCell"/>
</dbReference>
<dbReference type="GO" id="GO:0005524">
    <property type="term" value="F:ATP binding"/>
    <property type="evidence" value="ECO:0007669"/>
    <property type="project" value="UniProtKB-KW"/>
</dbReference>
<dbReference type="InterPro" id="IPR000719">
    <property type="entry name" value="Prot_kinase_dom"/>
</dbReference>
<dbReference type="PROSITE" id="PS00108">
    <property type="entry name" value="PROTEIN_KINASE_ST"/>
    <property type="match status" value="1"/>
</dbReference>
<keyword evidence="6" id="KW-0547">Nucleotide-binding</keyword>
<dbReference type="PANTHER" id="PTHR24346">
    <property type="entry name" value="MAP/MICROTUBULE AFFINITY-REGULATING KINASE"/>
    <property type="match status" value="1"/>
</dbReference>
<evidence type="ECO:0000256" key="5">
    <source>
        <dbReference type="ARBA" id="ARBA00022679"/>
    </source>
</evidence>
<dbReference type="GO" id="GO:0035556">
    <property type="term" value="P:intracellular signal transduction"/>
    <property type="evidence" value="ECO:0007669"/>
    <property type="project" value="TreeGrafter"/>
</dbReference>
<protein>
    <recommendedName>
        <fullName evidence="2">non-specific serine/threonine protein kinase</fullName>
        <ecNumber evidence="2">2.7.11.1</ecNumber>
    </recommendedName>
</protein>
<evidence type="ECO:0000256" key="4">
    <source>
        <dbReference type="ARBA" id="ARBA00022527"/>
    </source>
</evidence>
<comment type="catalytic activity">
    <reaction evidence="9">
        <text>L-threonyl-[protein] + ATP = O-phospho-L-threonyl-[protein] + ADP + H(+)</text>
        <dbReference type="Rhea" id="RHEA:46608"/>
        <dbReference type="Rhea" id="RHEA-COMP:11060"/>
        <dbReference type="Rhea" id="RHEA-COMP:11605"/>
        <dbReference type="ChEBI" id="CHEBI:15378"/>
        <dbReference type="ChEBI" id="CHEBI:30013"/>
        <dbReference type="ChEBI" id="CHEBI:30616"/>
        <dbReference type="ChEBI" id="CHEBI:61977"/>
        <dbReference type="ChEBI" id="CHEBI:456216"/>
        <dbReference type="EC" id="2.7.11.1"/>
    </reaction>
</comment>
<keyword evidence="5" id="KW-0808">Transferase</keyword>
<evidence type="ECO:0000256" key="1">
    <source>
        <dbReference type="ARBA" id="ARBA00004496"/>
    </source>
</evidence>
<feature type="region of interest" description="Disordered" evidence="11">
    <location>
        <begin position="382"/>
        <end position="448"/>
    </location>
</feature>
<evidence type="ECO:0000259" key="12">
    <source>
        <dbReference type="PROSITE" id="PS50011"/>
    </source>
</evidence>
<dbReference type="Ensembl" id="ENSDCDT00010039909.1">
    <property type="protein sequence ID" value="ENSDCDP00010032166.1"/>
    <property type="gene ID" value="ENSDCDG00010020603.1"/>
</dbReference>
<evidence type="ECO:0000256" key="8">
    <source>
        <dbReference type="ARBA" id="ARBA00022840"/>
    </source>
</evidence>
<organism evidence="13 14">
    <name type="scientific">Denticeps clupeoides</name>
    <name type="common">denticle herring</name>
    <dbReference type="NCBI Taxonomy" id="299321"/>
    <lineage>
        <taxon>Eukaryota</taxon>
        <taxon>Metazoa</taxon>
        <taxon>Chordata</taxon>
        <taxon>Craniata</taxon>
        <taxon>Vertebrata</taxon>
        <taxon>Euteleostomi</taxon>
        <taxon>Actinopterygii</taxon>
        <taxon>Neopterygii</taxon>
        <taxon>Teleostei</taxon>
        <taxon>Clupei</taxon>
        <taxon>Clupeiformes</taxon>
        <taxon>Denticipitoidei</taxon>
        <taxon>Denticipitidae</taxon>
        <taxon>Denticeps</taxon>
    </lineage>
</organism>
<accession>A0AAY4CHT4</accession>
<comment type="subcellular location">
    <subcellularLocation>
        <location evidence="1">Cytoplasm</location>
    </subcellularLocation>
</comment>
<dbReference type="GeneTree" id="ENSGT00940000164803"/>
<dbReference type="Proteomes" id="UP000694580">
    <property type="component" value="Chromosome 14"/>
</dbReference>
<dbReference type="SMART" id="SM00220">
    <property type="entry name" value="S_TKc"/>
    <property type="match status" value="1"/>
</dbReference>
<dbReference type="PANTHER" id="PTHR24346:SF101">
    <property type="entry name" value="PROTEIN KINASE DOMAIN-CONTAINING PROTEIN"/>
    <property type="match status" value="1"/>
</dbReference>
<sequence>MKREARIHQMIRHPNVVLLLETLETENSFYLVVELCAGGDLMERICDRKRLDEREVRRFTRQILSAVEHLHRHGIVHRDLKIENFLLDEHNNIKIVDFGLSNTLKTDALALDLLNTQCGSPAYAAPELLAHKKYGPKVDVWSVGVSTFAMLTGTLPFTVEPFNIKQLHQKMVNGEMSAIPSDISKGAVQFVLSLLEADPAKRPSVKEAMEDKWLNEGYAKKPLSALSYKNRLRPEELNSSVLNDMAELLGFAVSDAIHAVINNKPSAAMATYHLLLKKLRSHQKGTKGMRKGESGEWGVANRLVWREKTSSSMKNHQQKEAGNDRSTRQSGKTQRNQSEDRVSQSSRKAVREMQPSASASPSHPSADGITDEEIGISLETRDTLFPEVSPPKCSCREGSGSKLCDSTPCETSITVETTKDHSLLSIKPPRPHELHPSRTDHTPAVETPPHEKLEKLQTFYMERGAMTSPREHLDSRAGQQFKDVLLAIKEKTTPPARHFSDMETTAGSGNSTQGSPLPRLRRAGTLKETTSK</sequence>
<evidence type="ECO:0000256" key="9">
    <source>
        <dbReference type="ARBA" id="ARBA00047899"/>
    </source>
</evidence>
<evidence type="ECO:0000313" key="14">
    <source>
        <dbReference type="Proteomes" id="UP000694580"/>
    </source>
</evidence>